<evidence type="ECO:0000256" key="17">
    <source>
        <dbReference type="ARBA" id="ARBA00061283"/>
    </source>
</evidence>
<evidence type="ECO:0000256" key="13">
    <source>
        <dbReference type="ARBA" id="ARBA00047334"/>
    </source>
</evidence>
<dbReference type="GO" id="GO:0004789">
    <property type="term" value="F:thiamine-phosphate diphosphorylase activity"/>
    <property type="evidence" value="ECO:0007669"/>
    <property type="project" value="UniProtKB-EC"/>
</dbReference>
<keyword evidence="9 19" id="KW-0418">Kinase</keyword>
<evidence type="ECO:0000256" key="6">
    <source>
        <dbReference type="ARBA" id="ARBA00022679"/>
    </source>
</evidence>
<gene>
    <name evidence="19" type="ORF">NKR23_g3596</name>
</gene>
<comment type="function">
    <text evidence="3">Condenses 4-methyl-5-(beta-hydroxyethyl)thiazole monophosphate (THZ-P) and 2-methyl-4-amino-5-hydroxymethyl pyrimidine pyrophosphate (HMP-PP) to form thiamine monophosphate (TMP).</text>
</comment>
<dbReference type="FunFam" id="3.40.1190.20:FF:000042">
    <property type="entry name" value="Probable thiamine biosynthetic bifunctional enzyme"/>
    <property type="match status" value="1"/>
</dbReference>
<dbReference type="FunFam" id="3.20.20.70:FF:000104">
    <property type="entry name" value="Thiamine biosynthetic bifunctional enzyme"/>
    <property type="match status" value="1"/>
</dbReference>
<keyword evidence="12" id="KW-0784">Thiamine biosynthesis</keyword>
<comment type="similarity">
    <text evidence="16">In the C-terminal section; belongs to the Thz kinase family.</text>
</comment>
<proteinExistence type="inferred from homology"/>
<dbReference type="GO" id="GO:0005737">
    <property type="term" value="C:cytoplasm"/>
    <property type="evidence" value="ECO:0007669"/>
    <property type="project" value="TreeGrafter"/>
</dbReference>
<dbReference type="InterPro" id="IPR036206">
    <property type="entry name" value="ThiamineP_synth_sf"/>
</dbReference>
<dbReference type="InterPro" id="IPR022998">
    <property type="entry name" value="ThiamineP_synth_TenI"/>
</dbReference>
<dbReference type="PANTHER" id="PTHR20857">
    <property type="entry name" value="THIAMINE-PHOSPHATE PYROPHOSPHORYLASE"/>
    <property type="match status" value="1"/>
</dbReference>
<dbReference type="Gene3D" id="3.20.20.70">
    <property type="entry name" value="Aldolase class I"/>
    <property type="match status" value="1"/>
</dbReference>
<dbReference type="HAMAP" id="MF_00097">
    <property type="entry name" value="TMP_synthase"/>
    <property type="match status" value="1"/>
</dbReference>
<evidence type="ECO:0000256" key="2">
    <source>
        <dbReference type="ARBA" id="ARBA00001946"/>
    </source>
</evidence>
<dbReference type="Gene3D" id="3.40.1190.20">
    <property type="match status" value="1"/>
</dbReference>
<evidence type="ECO:0000256" key="4">
    <source>
        <dbReference type="ARBA" id="ARBA00004868"/>
    </source>
</evidence>
<dbReference type="InterPro" id="IPR029056">
    <property type="entry name" value="Ribokinase-like"/>
</dbReference>
<evidence type="ECO:0000256" key="11">
    <source>
        <dbReference type="ARBA" id="ARBA00022842"/>
    </source>
</evidence>
<evidence type="ECO:0000256" key="5">
    <source>
        <dbReference type="ARBA" id="ARBA00005165"/>
    </source>
</evidence>
<protein>
    <submittedName>
        <fullName evidence="19">Hydroxyethylthiazole kinase</fullName>
    </submittedName>
</protein>
<reference evidence="19" key="1">
    <citation type="submission" date="2022-07" db="EMBL/GenBank/DDBJ databases">
        <title>Fungi with potential for degradation of polypropylene.</title>
        <authorList>
            <person name="Gostincar C."/>
        </authorList>
    </citation>
    <scope>NUCLEOTIDE SEQUENCE</scope>
    <source>
        <strain evidence="19">EXF-13308</strain>
    </source>
</reference>
<comment type="catalytic activity">
    <reaction evidence="15">
        <text>2-[(2R,5Z)-2-carboxy-4-methylthiazol-5(2H)-ylidene]ethyl phosphate + 4-amino-2-methyl-5-(diphosphooxymethyl)pyrimidine + 2 H(+) = thiamine phosphate + CO2 + diphosphate</text>
        <dbReference type="Rhea" id="RHEA:47844"/>
        <dbReference type="ChEBI" id="CHEBI:15378"/>
        <dbReference type="ChEBI" id="CHEBI:16526"/>
        <dbReference type="ChEBI" id="CHEBI:33019"/>
        <dbReference type="ChEBI" id="CHEBI:37575"/>
        <dbReference type="ChEBI" id="CHEBI:57841"/>
        <dbReference type="ChEBI" id="CHEBI:62899"/>
        <dbReference type="EC" id="2.5.1.3"/>
    </reaction>
</comment>
<dbReference type="PANTHER" id="PTHR20857:SF23">
    <property type="entry name" value="THIAMINE BIOSYNTHETIC BIFUNCTIONAL ENZYME"/>
    <property type="match status" value="1"/>
</dbReference>
<dbReference type="InterPro" id="IPR013785">
    <property type="entry name" value="Aldolase_TIM"/>
</dbReference>
<comment type="cofactor">
    <cofactor evidence="2">
        <name>Mg(2+)</name>
        <dbReference type="ChEBI" id="CHEBI:18420"/>
    </cofactor>
</comment>
<dbReference type="GO" id="GO:0009228">
    <property type="term" value="P:thiamine biosynthetic process"/>
    <property type="evidence" value="ECO:0007669"/>
    <property type="project" value="UniProtKB-KW"/>
</dbReference>
<dbReference type="SUPFAM" id="SSF53613">
    <property type="entry name" value="Ribokinase-like"/>
    <property type="match status" value="1"/>
</dbReference>
<keyword evidence="8" id="KW-0547">Nucleotide-binding</keyword>
<dbReference type="NCBIfam" id="TIGR00693">
    <property type="entry name" value="thiE"/>
    <property type="match status" value="1"/>
</dbReference>
<comment type="catalytic activity">
    <reaction evidence="14">
        <text>2-(2-carboxy-4-methylthiazol-5-yl)ethyl phosphate + 4-amino-2-methyl-5-(diphosphooxymethyl)pyrimidine + 2 H(+) = thiamine phosphate + CO2 + diphosphate</text>
        <dbReference type="Rhea" id="RHEA:47848"/>
        <dbReference type="ChEBI" id="CHEBI:15378"/>
        <dbReference type="ChEBI" id="CHEBI:16526"/>
        <dbReference type="ChEBI" id="CHEBI:33019"/>
        <dbReference type="ChEBI" id="CHEBI:37575"/>
        <dbReference type="ChEBI" id="CHEBI:57841"/>
        <dbReference type="ChEBI" id="CHEBI:62890"/>
        <dbReference type="EC" id="2.5.1.3"/>
    </reaction>
</comment>
<dbReference type="HAMAP" id="MF_00228">
    <property type="entry name" value="Thz_kinase"/>
    <property type="match status" value="1"/>
</dbReference>
<dbReference type="Pfam" id="PF02581">
    <property type="entry name" value="TMP-TENI"/>
    <property type="match status" value="1"/>
</dbReference>
<dbReference type="InterPro" id="IPR034291">
    <property type="entry name" value="TMP_synthase"/>
</dbReference>
<keyword evidence="7" id="KW-0479">Metal-binding</keyword>
<dbReference type="GO" id="GO:0004417">
    <property type="term" value="F:hydroxyethylthiazole kinase activity"/>
    <property type="evidence" value="ECO:0007669"/>
    <property type="project" value="UniProtKB-EC"/>
</dbReference>
<dbReference type="PRINTS" id="PR01099">
    <property type="entry name" value="HYETHTZKNASE"/>
</dbReference>
<name>A0AA38VTD7_9PEZI</name>
<comment type="catalytic activity">
    <reaction evidence="1">
        <text>5-(2-hydroxyethyl)-4-methylthiazole + ATP = 4-methyl-5-(2-phosphooxyethyl)-thiazole + ADP + H(+)</text>
        <dbReference type="Rhea" id="RHEA:24212"/>
        <dbReference type="ChEBI" id="CHEBI:15378"/>
        <dbReference type="ChEBI" id="CHEBI:17957"/>
        <dbReference type="ChEBI" id="CHEBI:30616"/>
        <dbReference type="ChEBI" id="CHEBI:58296"/>
        <dbReference type="ChEBI" id="CHEBI:456216"/>
        <dbReference type="EC" id="2.7.1.50"/>
    </reaction>
</comment>
<dbReference type="NCBIfam" id="TIGR00694">
    <property type="entry name" value="thiM"/>
    <property type="match status" value="1"/>
</dbReference>
<comment type="caution">
    <text evidence="19">The sequence shown here is derived from an EMBL/GenBank/DDBJ whole genome shotgun (WGS) entry which is preliminary data.</text>
</comment>
<evidence type="ECO:0000259" key="18">
    <source>
        <dbReference type="Pfam" id="PF02581"/>
    </source>
</evidence>
<dbReference type="InterPro" id="IPR000417">
    <property type="entry name" value="Hyethyz_kinase"/>
</dbReference>
<sequence>MKKPVADYSLYLVTDSTPAILGDKDICDVVRKGLQGGVTIVQYRDKTSDTAVLVAVARKLHAVTREFNVPLLINDRVDVALAVGCEGVHLGQDDLDIAEARRLLGPEAIIGLTTSTVDEALKASSEGADYLGIGTVFSTATKKDTKHVIGTAGLQHILESMTAKGFDGVPTVCIGGINDSNIQRVLFQSSASKKKLDGVALVSAIMAATDPEAASRRLLELIKTPPPFRRYAAVSDKVTDVDGILELVPRIVKDVHDKTPLSHNMTNLVVQNFAANVALAIGASPIMANYGEEAPDLAKLGGALVINMGTVTPEGLANYIKALKAYNLAGQPVVYDPVGAGATAVRRSAVRDIMAAGYLDVIKGNESEIKTVWGEGAVEEQRGVDSSSTLTAEEKARLVQKLAAREKNVVIMTGKTDFASDGERTFAVGHGHEYLGRVTGTGCVLGTTISAMIAVHPQDKLAASIAGLMMLEIAAEQAAAREGDVRGPGTFMPNFIDALYRIRQQNAQGVKAWMQNPKVHKAI</sequence>
<comment type="similarity">
    <text evidence="17">In the N-terminal section; belongs to the thiamine-phosphate synthase family.</text>
</comment>
<dbReference type="CDD" id="cd01170">
    <property type="entry name" value="THZ_kinase"/>
    <property type="match status" value="1"/>
</dbReference>
<organism evidence="19 20">
    <name type="scientific">Pleurostoma richardsiae</name>
    <dbReference type="NCBI Taxonomy" id="41990"/>
    <lineage>
        <taxon>Eukaryota</taxon>
        <taxon>Fungi</taxon>
        <taxon>Dikarya</taxon>
        <taxon>Ascomycota</taxon>
        <taxon>Pezizomycotina</taxon>
        <taxon>Sordariomycetes</taxon>
        <taxon>Sordariomycetidae</taxon>
        <taxon>Calosphaeriales</taxon>
        <taxon>Pleurostomataceae</taxon>
        <taxon>Pleurostoma</taxon>
    </lineage>
</organism>
<comment type="pathway">
    <text evidence="5">Cofactor biosynthesis; thiamine diphosphate biosynthesis; thiamine phosphate from 4-amino-2-methyl-5-diphosphomethylpyrimidine and 4-methyl-5-(2-phosphoethyl)-thiazole: step 1/1.</text>
</comment>
<evidence type="ECO:0000256" key="10">
    <source>
        <dbReference type="ARBA" id="ARBA00022840"/>
    </source>
</evidence>
<evidence type="ECO:0000256" key="15">
    <source>
        <dbReference type="ARBA" id="ARBA00047883"/>
    </source>
</evidence>
<accession>A0AA38VTD7</accession>
<feature type="domain" description="Thiamine phosphate synthase/TenI" evidence="18">
    <location>
        <begin position="10"/>
        <end position="205"/>
    </location>
</feature>
<evidence type="ECO:0000256" key="7">
    <source>
        <dbReference type="ARBA" id="ARBA00022723"/>
    </source>
</evidence>
<dbReference type="GO" id="GO:0005524">
    <property type="term" value="F:ATP binding"/>
    <property type="evidence" value="ECO:0007669"/>
    <property type="project" value="UniProtKB-KW"/>
</dbReference>
<evidence type="ECO:0000313" key="20">
    <source>
        <dbReference type="Proteomes" id="UP001174694"/>
    </source>
</evidence>
<dbReference type="CDD" id="cd00564">
    <property type="entry name" value="TMP_TenI"/>
    <property type="match status" value="1"/>
</dbReference>
<dbReference type="GO" id="GO:0000287">
    <property type="term" value="F:magnesium ion binding"/>
    <property type="evidence" value="ECO:0007669"/>
    <property type="project" value="InterPro"/>
</dbReference>
<comment type="pathway">
    <text evidence="4">Cofactor biosynthesis; thiamine diphosphate biosynthesis; 4-methyl-5-(2-phosphoethyl)-thiazole from 5-(2-hydroxyethyl)-4-methylthiazole: step 1/1.</text>
</comment>
<evidence type="ECO:0000256" key="12">
    <source>
        <dbReference type="ARBA" id="ARBA00022977"/>
    </source>
</evidence>
<comment type="catalytic activity">
    <reaction evidence="13">
        <text>4-methyl-5-(2-phosphooxyethyl)-thiazole + 4-amino-2-methyl-5-(diphosphooxymethyl)pyrimidine + H(+) = thiamine phosphate + diphosphate</text>
        <dbReference type="Rhea" id="RHEA:22328"/>
        <dbReference type="ChEBI" id="CHEBI:15378"/>
        <dbReference type="ChEBI" id="CHEBI:33019"/>
        <dbReference type="ChEBI" id="CHEBI:37575"/>
        <dbReference type="ChEBI" id="CHEBI:57841"/>
        <dbReference type="ChEBI" id="CHEBI:58296"/>
        <dbReference type="EC" id="2.5.1.3"/>
    </reaction>
</comment>
<evidence type="ECO:0000256" key="9">
    <source>
        <dbReference type="ARBA" id="ARBA00022777"/>
    </source>
</evidence>
<keyword evidence="10" id="KW-0067">ATP-binding</keyword>
<keyword evidence="20" id="KW-1185">Reference proteome</keyword>
<evidence type="ECO:0000256" key="16">
    <source>
        <dbReference type="ARBA" id="ARBA00061146"/>
    </source>
</evidence>
<evidence type="ECO:0000256" key="8">
    <source>
        <dbReference type="ARBA" id="ARBA00022741"/>
    </source>
</evidence>
<dbReference type="Proteomes" id="UP001174694">
    <property type="component" value="Unassembled WGS sequence"/>
</dbReference>
<keyword evidence="11" id="KW-0460">Magnesium</keyword>
<dbReference type="NCBIfam" id="NF006830">
    <property type="entry name" value="PRK09355.1"/>
    <property type="match status" value="1"/>
</dbReference>
<evidence type="ECO:0000256" key="1">
    <source>
        <dbReference type="ARBA" id="ARBA00001771"/>
    </source>
</evidence>
<dbReference type="SUPFAM" id="SSF51391">
    <property type="entry name" value="Thiamin phosphate synthase"/>
    <property type="match status" value="1"/>
</dbReference>
<dbReference type="EMBL" id="JANBVO010000007">
    <property type="protein sequence ID" value="KAJ9150707.1"/>
    <property type="molecule type" value="Genomic_DNA"/>
</dbReference>
<evidence type="ECO:0000313" key="19">
    <source>
        <dbReference type="EMBL" id="KAJ9150707.1"/>
    </source>
</evidence>
<dbReference type="AlphaFoldDB" id="A0AA38VTD7"/>
<dbReference type="Pfam" id="PF02110">
    <property type="entry name" value="HK"/>
    <property type="match status" value="1"/>
</dbReference>
<evidence type="ECO:0000256" key="14">
    <source>
        <dbReference type="ARBA" id="ARBA00047851"/>
    </source>
</evidence>
<keyword evidence="6" id="KW-0808">Transferase</keyword>
<evidence type="ECO:0000256" key="3">
    <source>
        <dbReference type="ARBA" id="ARBA00003814"/>
    </source>
</evidence>